<dbReference type="GO" id="GO:0016020">
    <property type="term" value="C:membrane"/>
    <property type="evidence" value="ECO:0007669"/>
    <property type="project" value="UniProtKB-SubCell"/>
</dbReference>
<dbReference type="Pfam" id="PF05154">
    <property type="entry name" value="TM2"/>
    <property type="match status" value="1"/>
</dbReference>
<keyword evidence="4 5" id="KW-0472">Membrane</keyword>
<feature type="transmembrane region" description="Helical" evidence="5">
    <location>
        <begin position="71"/>
        <end position="87"/>
    </location>
</feature>
<protein>
    <submittedName>
        <fullName evidence="7">TM2 domain-containing protein</fullName>
    </submittedName>
</protein>
<dbReference type="Proteomes" id="UP000031130">
    <property type="component" value="Chromosome"/>
</dbReference>
<dbReference type="EMBL" id="CP007775">
    <property type="protein sequence ID" value="AJD00948.1"/>
    <property type="molecule type" value="Genomic_DNA"/>
</dbReference>
<evidence type="ECO:0000256" key="2">
    <source>
        <dbReference type="ARBA" id="ARBA00022692"/>
    </source>
</evidence>
<dbReference type="InterPro" id="IPR007829">
    <property type="entry name" value="TM2"/>
</dbReference>
<proteinExistence type="predicted"/>
<name>A0A0A8HT80_CAMLA</name>
<evidence type="ECO:0000256" key="4">
    <source>
        <dbReference type="ARBA" id="ARBA00023136"/>
    </source>
</evidence>
<evidence type="ECO:0000313" key="7">
    <source>
        <dbReference type="EMBL" id="AJD00948.1"/>
    </source>
</evidence>
<evidence type="ECO:0000256" key="1">
    <source>
        <dbReference type="ARBA" id="ARBA00004141"/>
    </source>
</evidence>
<evidence type="ECO:0000256" key="3">
    <source>
        <dbReference type="ARBA" id="ARBA00022989"/>
    </source>
</evidence>
<dbReference type="KEGG" id="cln:UPTC3659_0056"/>
<keyword evidence="2 5" id="KW-0812">Transmembrane</keyword>
<evidence type="ECO:0000259" key="6">
    <source>
        <dbReference type="Pfam" id="PF05154"/>
    </source>
</evidence>
<evidence type="ECO:0000313" key="8">
    <source>
        <dbReference type="Proteomes" id="UP000031130"/>
    </source>
</evidence>
<dbReference type="RefSeq" id="WP_039625066.1">
    <property type="nucleotide sequence ID" value="NZ_CP007775.1"/>
</dbReference>
<evidence type="ECO:0000256" key="5">
    <source>
        <dbReference type="SAM" id="Phobius"/>
    </source>
</evidence>
<reference evidence="7 8" key="1">
    <citation type="journal article" date="2014" name="Genome Biol. Evol.">
        <title>Comparative Genomics of the Campylobacter lari Group.</title>
        <authorList>
            <person name="Miller W.G."/>
            <person name="Yee E."/>
            <person name="Chapman M.H."/>
            <person name="Smith T.P."/>
            <person name="Bono J.L."/>
            <person name="Huynh S."/>
            <person name="Parker C.T."/>
            <person name="Vandamme P."/>
            <person name="Luong K."/>
            <person name="Korlach J."/>
        </authorList>
    </citation>
    <scope>NUCLEOTIDE SEQUENCE [LARGE SCALE GENOMIC DNA]</scope>
    <source>
        <strain evidence="8">RM3659</strain>
    </source>
</reference>
<organism evidence="7 8">
    <name type="scientific">Campylobacter lari NCTC 11845</name>
    <dbReference type="NCBI Taxonomy" id="1388749"/>
    <lineage>
        <taxon>Bacteria</taxon>
        <taxon>Pseudomonadati</taxon>
        <taxon>Campylobacterota</taxon>
        <taxon>Epsilonproteobacteria</taxon>
        <taxon>Campylobacterales</taxon>
        <taxon>Campylobacteraceae</taxon>
        <taxon>Campylobacter</taxon>
    </lineage>
</organism>
<accession>A0A0A8HT80</accession>
<dbReference type="AlphaFoldDB" id="A0A0A8HT80"/>
<dbReference type="HOGENOM" id="CLU_081297_7_0_7"/>
<feature type="transmembrane region" description="Helical" evidence="5">
    <location>
        <begin position="46"/>
        <end position="64"/>
    </location>
</feature>
<keyword evidence="3 5" id="KW-1133">Transmembrane helix</keyword>
<feature type="transmembrane region" description="Helical" evidence="5">
    <location>
        <begin position="93"/>
        <end position="109"/>
    </location>
</feature>
<comment type="subcellular location">
    <subcellularLocation>
        <location evidence="1">Membrane</location>
        <topology evidence="1">Multi-pass membrane protein</topology>
    </subcellularLocation>
</comment>
<feature type="domain" description="TM2" evidence="6">
    <location>
        <begin position="43"/>
        <end position="85"/>
    </location>
</feature>
<gene>
    <name evidence="7" type="ORF">UPTC3659_0056</name>
</gene>
<sequence length="125" mass="14225">MDANSVFLSLKDKTPSNKWSELQQKLFNASEEALSQIALTPLKSNIVALVIGIFFGWCGADRFYIGDKKIAFAKIALFVFIVVVVTVTQIDTLRLIITLYVLVDLYFVWKETKKRNLSKIYSILD</sequence>
<dbReference type="OrthoDB" id="5326257at2"/>